<dbReference type="AlphaFoldDB" id="A0AAE3EGX2"/>
<reference evidence="3" key="1">
    <citation type="submission" date="2021-08" db="EMBL/GenBank/DDBJ databases">
        <title>Comparative analyses of Brucepasteria parasyntrophica and Teretinema zuelzerae.</title>
        <authorList>
            <person name="Song Y."/>
            <person name="Brune A."/>
        </authorList>
    </citation>
    <scope>NUCLEOTIDE SEQUENCE</scope>
    <source>
        <strain evidence="3">DSM 1903</strain>
    </source>
</reference>
<gene>
    <name evidence="3" type="ORF">K7J14_01760</name>
</gene>
<evidence type="ECO:0000313" key="3">
    <source>
        <dbReference type="EMBL" id="MCD1653423.1"/>
    </source>
</evidence>
<proteinExistence type="predicted"/>
<dbReference type="CDD" id="cd00077">
    <property type="entry name" value="HDc"/>
    <property type="match status" value="1"/>
</dbReference>
<dbReference type="InterPro" id="IPR037522">
    <property type="entry name" value="HD_GYP_dom"/>
</dbReference>
<keyword evidence="4" id="KW-1185">Reference proteome</keyword>
<dbReference type="PANTHER" id="PTHR43155">
    <property type="entry name" value="CYCLIC DI-GMP PHOSPHODIESTERASE PA4108-RELATED"/>
    <property type="match status" value="1"/>
</dbReference>
<protein>
    <submittedName>
        <fullName evidence="3">HD-GYP domain-containing protein</fullName>
    </submittedName>
</protein>
<feature type="domain" description="HD-GYP" evidence="2">
    <location>
        <begin position="203"/>
        <end position="399"/>
    </location>
</feature>
<accession>A0AAE3EGX2</accession>
<evidence type="ECO:0000313" key="4">
    <source>
        <dbReference type="Proteomes" id="UP001198163"/>
    </source>
</evidence>
<dbReference type="Pfam" id="PF13487">
    <property type="entry name" value="HD_5"/>
    <property type="match status" value="1"/>
</dbReference>
<dbReference type="InterPro" id="IPR003607">
    <property type="entry name" value="HD/PDEase_dom"/>
</dbReference>
<feature type="region of interest" description="Disordered" evidence="1">
    <location>
        <begin position="84"/>
        <end position="137"/>
    </location>
</feature>
<evidence type="ECO:0000256" key="1">
    <source>
        <dbReference type="SAM" id="MobiDB-lite"/>
    </source>
</evidence>
<sequence>MLKKVMRHDLEEGMRFSAPVFFDDGENMLASKGVPIKKRELDALDRWKISYVLTAGEVLPDSADSSGEMIDEPTELDELEELEDLDEEDEMRSGGAVVQSAPVAARRTENPAPAAAQKTPVSMQKAPVAVQKPASSVEKPELDRLEYTSEQILKLPSVLANDALYSRYTALISSLDAVFEDLRSKSEIRTRSIDKIVSDLFNLVVSDRSEILGFILGGDVEESRMAKSSVNIAILSIIIGEHLGLPRHRLLQIATAALLHDVGMIKVPENIVSKEGKLDEAETQAMRSHTFYGYKMIVNELLYADEVGRAAVQHHERWDGEGYPGRIAGAAIDIGARIISVADAFEAMVSPKTWRDAMVGYQAMKNLLADNARRFDPDIIKAMIQSIGIYPIGSIVLMNNSVIARVIDSHKEAPLRPKIRVLIDEFAKPYTQNEGEIVNLMENRNLFIARAIDPAEYRKFQ</sequence>
<evidence type="ECO:0000259" key="2">
    <source>
        <dbReference type="PROSITE" id="PS51832"/>
    </source>
</evidence>
<dbReference type="RefSeq" id="WP_230752394.1">
    <property type="nucleotide sequence ID" value="NZ_JAINWA010000001.1"/>
</dbReference>
<dbReference type="Proteomes" id="UP001198163">
    <property type="component" value="Unassembled WGS sequence"/>
</dbReference>
<organism evidence="3 4">
    <name type="scientific">Teretinema zuelzerae</name>
    <dbReference type="NCBI Taxonomy" id="156"/>
    <lineage>
        <taxon>Bacteria</taxon>
        <taxon>Pseudomonadati</taxon>
        <taxon>Spirochaetota</taxon>
        <taxon>Spirochaetia</taxon>
        <taxon>Spirochaetales</taxon>
        <taxon>Treponemataceae</taxon>
        <taxon>Teretinema</taxon>
    </lineage>
</organism>
<dbReference type="SUPFAM" id="SSF109604">
    <property type="entry name" value="HD-domain/PDEase-like"/>
    <property type="match status" value="1"/>
</dbReference>
<dbReference type="Gene3D" id="1.10.3210.10">
    <property type="entry name" value="Hypothetical protein af1432"/>
    <property type="match status" value="1"/>
</dbReference>
<name>A0AAE3EGX2_9SPIR</name>
<comment type="caution">
    <text evidence="3">The sequence shown here is derived from an EMBL/GenBank/DDBJ whole genome shotgun (WGS) entry which is preliminary data.</text>
</comment>
<dbReference type="EMBL" id="JAINWA010000001">
    <property type="protein sequence ID" value="MCD1653423.1"/>
    <property type="molecule type" value="Genomic_DNA"/>
</dbReference>
<dbReference type="PANTHER" id="PTHR43155:SF2">
    <property type="entry name" value="CYCLIC DI-GMP PHOSPHODIESTERASE PA4108"/>
    <property type="match status" value="1"/>
</dbReference>
<dbReference type="PROSITE" id="PS51832">
    <property type="entry name" value="HD_GYP"/>
    <property type="match status" value="1"/>
</dbReference>